<sequence>MTKGEWRSMHQYSKEVAPPSEEEMIIIKREFGHLISTNPDIQDEVYAGIPNKFTSMFPTISMKIAQLKAVASRKFESYNDEMKETIKDVDSLLNFHLQWPISLLLEKKMTSYEERELNDRQIEMEIKKKQDELTDLWSADDPYAYLYLTDHKIADVNKERREDKIGKERRRMRNEEFYQAKKKLKNEL</sequence>
<organism evidence="1 2">
    <name type="scientific">Pristionchus mayeri</name>
    <dbReference type="NCBI Taxonomy" id="1317129"/>
    <lineage>
        <taxon>Eukaryota</taxon>
        <taxon>Metazoa</taxon>
        <taxon>Ecdysozoa</taxon>
        <taxon>Nematoda</taxon>
        <taxon>Chromadorea</taxon>
        <taxon>Rhabditida</taxon>
        <taxon>Rhabditina</taxon>
        <taxon>Diplogasteromorpha</taxon>
        <taxon>Diplogasteroidea</taxon>
        <taxon>Neodiplogasteridae</taxon>
        <taxon>Pristionchus</taxon>
    </lineage>
</organism>
<comment type="caution">
    <text evidence="1">The sequence shown here is derived from an EMBL/GenBank/DDBJ whole genome shotgun (WGS) entry which is preliminary data.</text>
</comment>
<gene>
    <name evidence="1" type="ORF">PMAYCL1PPCAC_06085</name>
</gene>
<keyword evidence="2" id="KW-1185">Reference proteome</keyword>
<evidence type="ECO:0000313" key="2">
    <source>
        <dbReference type="Proteomes" id="UP001328107"/>
    </source>
</evidence>
<reference evidence="2" key="1">
    <citation type="submission" date="2022-10" db="EMBL/GenBank/DDBJ databases">
        <title>Genome assembly of Pristionchus species.</title>
        <authorList>
            <person name="Yoshida K."/>
            <person name="Sommer R.J."/>
        </authorList>
    </citation>
    <scope>NUCLEOTIDE SEQUENCE [LARGE SCALE GENOMIC DNA]</scope>
    <source>
        <strain evidence="2">RS5460</strain>
    </source>
</reference>
<dbReference type="EMBL" id="BTRK01000002">
    <property type="protein sequence ID" value="GMR35890.1"/>
    <property type="molecule type" value="Genomic_DNA"/>
</dbReference>
<protein>
    <submittedName>
        <fullName evidence="1">Uncharacterized protein</fullName>
    </submittedName>
</protein>
<accession>A0AAN4ZDV5</accession>
<evidence type="ECO:0000313" key="1">
    <source>
        <dbReference type="EMBL" id="GMR35890.1"/>
    </source>
</evidence>
<dbReference type="AlphaFoldDB" id="A0AAN4ZDV5"/>
<proteinExistence type="predicted"/>
<dbReference type="Proteomes" id="UP001328107">
    <property type="component" value="Unassembled WGS sequence"/>
</dbReference>
<name>A0AAN4ZDV5_9BILA</name>